<dbReference type="SUPFAM" id="SSF46785">
    <property type="entry name" value="Winged helix' DNA-binding domain"/>
    <property type="match status" value="1"/>
</dbReference>
<dbReference type="GO" id="GO:0030154">
    <property type="term" value="P:cell differentiation"/>
    <property type="evidence" value="ECO:0007669"/>
    <property type="project" value="TreeGrafter"/>
</dbReference>
<feature type="compositionally biased region" description="Basic residues" evidence="4">
    <location>
        <begin position="225"/>
        <end position="237"/>
    </location>
</feature>
<dbReference type="Gene3D" id="1.10.150.50">
    <property type="entry name" value="Transcription Factor, Ets-1"/>
    <property type="match status" value="1"/>
</dbReference>
<evidence type="ECO:0000313" key="7">
    <source>
        <dbReference type="EMBL" id="PNF14058.1"/>
    </source>
</evidence>
<dbReference type="AlphaFoldDB" id="A0A2J7PCJ6"/>
<sequence length="341" mass="39434">MLLQSSVDYNTMPLGSVLQFPLLSLNEFDEPYPVREDSSNYMAYNWTGDETNSWENSESCEHFVPSTALHKTLSFQFLPSDFINAEWKTKTVKQWESNDIMCWIISVADENDLHSEEICISQFNDIDGTTLCNLSEADFMSREPRYGKLLFSSLQQQLKQEQEQQMGNINKLPPVSTIKPEDGVYCPFLLNLNPASTRTSESHQSSDESEGGMNVSVPNVPTKRPPGRPRIAGRRSKKPEKKIGRLWEFIRDLLLNREYCPSLICWENHEEGVFRLVCSDKVAKLWGDRKQNPNMTYEKFSRAMRYYYRSKVLLPVLGRRLVYKFGPSATGWHTQNPNFRV</sequence>
<comment type="caution">
    <text evidence="7">The sequence shown here is derived from an EMBL/GenBank/DDBJ whole genome shotgun (WGS) entry which is preliminary data.</text>
</comment>
<organism evidence="7 8">
    <name type="scientific">Cryptotermes secundus</name>
    <dbReference type="NCBI Taxonomy" id="105785"/>
    <lineage>
        <taxon>Eukaryota</taxon>
        <taxon>Metazoa</taxon>
        <taxon>Ecdysozoa</taxon>
        <taxon>Arthropoda</taxon>
        <taxon>Hexapoda</taxon>
        <taxon>Insecta</taxon>
        <taxon>Pterygota</taxon>
        <taxon>Neoptera</taxon>
        <taxon>Polyneoptera</taxon>
        <taxon>Dictyoptera</taxon>
        <taxon>Blattodea</taxon>
        <taxon>Blattoidea</taxon>
        <taxon>Termitoidae</taxon>
        <taxon>Kalotermitidae</taxon>
        <taxon>Cryptotermitinae</taxon>
        <taxon>Cryptotermes</taxon>
    </lineage>
</organism>
<dbReference type="Pfam" id="PF00178">
    <property type="entry name" value="Ets"/>
    <property type="match status" value="1"/>
</dbReference>
<dbReference type="PANTHER" id="PTHR11849:SF190">
    <property type="entry name" value="ETS-DOMAIN PROTEIN"/>
    <property type="match status" value="1"/>
</dbReference>
<dbReference type="GO" id="GO:0005634">
    <property type="term" value="C:nucleus"/>
    <property type="evidence" value="ECO:0007669"/>
    <property type="project" value="UniProtKB-SubCell"/>
</dbReference>
<evidence type="ECO:0000256" key="2">
    <source>
        <dbReference type="ARBA" id="ARBA00023125"/>
    </source>
</evidence>
<proteinExistence type="inferred from homology"/>
<evidence type="ECO:0000256" key="3">
    <source>
        <dbReference type="RuleBase" id="RU004019"/>
    </source>
</evidence>
<protein>
    <recommendedName>
        <fullName evidence="9">ETS domain-containing protein</fullName>
    </recommendedName>
</protein>
<keyword evidence="8" id="KW-1185">Reference proteome</keyword>
<dbReference type="InterPro" id="IPR036388">
    <property type="entry name" value="WH-like_DNA-bd_sf"/>
</dbReference>
<dbReference type="OrthoDB" id="5975550at2759"/>
<dbReference type="InterPro" id="IPR013761">
    <property type="entry name" value="SAM/pointed_sf"/>
</dbReference>
<dbReference type="PRINTS" id="PR00454">
    <property type="entry name" value="ETSDOMAIN"/>
</dbReference>
<dbReference type="FunFam" id="1.10.10.10:FF:001336">
    <property type="entry name" value="Epithelium specific ets factor 3, ese3, putative"/>
    <property type="match status" value="1"/>
</dbReference>
<dbReference type="SUPFAM" id="SSF47769">
    <property type="entry name" value="SAM/Pointed domain"/>
    <property type="match status" value="1"/>
</dbReference>
<evidence type="ECO:0008006" key="9">
    <source>
        <dbReference type="Google" id="ProtNLM"/>
    </source>
</evidence>
<dbReference type="InterPro" id="IPR036390">
    <property type="entry name" value="WH_DNA-bd_sf"/>
</dbReference>
<gene>
    <name evidence="7" type="ORF">B7P43_G03560</name>
</gene>
<dbReference type="Proteomes" id="UP000235965">
    <property type="component" value="Unassembled WGS sequence"/>
</dbReference>
<keyword evidence="3" id="KW-0539">Nucleus</keyword>
<accession>A0A2J7PCJ6</accession>
<dbReference type="InterPro" id="IPR000418">
    <property type="entry name" value="Ets_dom"/>
</dbReference>
<comment type="similarity">
    <text evidence="1 3">Belongs to the ETS family.</text>
</comment>
<dbReference type="SMART" id="SM00413">
    <property type="entry name" value="ETS"/>
    <property type="match status" value="1"/>
</dbReference>
<feature type="domain" description="PNT" evidence="6">
    <location>
        <begin position="74"/>
        <end position="161"/>
    </location>
</feature>
<dbReference type="InterPro" id="IPR046328">
    <property type="entry name" value="ETS_fam"/>
</dbReference>
<dbReference type="EMBL" id="NEVH01027059">
    <property type="protein sequence ID" value="PNF14058.1"/>
    <property type="molecule type" value="Genomic_DNA"/>
</dbReference>
<dbReference type="PROSITE" id="PS50061">
    <property type="entry name" value="ETS_DOMAIN_3"/>
    <property type="match status" value="1"/>
</dbReference>
<evidence type="ECO:0000313" key="8">
    <source>
        <dbReference type="Proteomes" id="UP000235965"/>
    </source>
</evidence>
<evidence type="ECO:0000259" key="6">
    <source>
        <dbReference type="PROSITE" id="PS51433"/>
    </source>
</evidence>
<feature type="domain" description="ETS" evidence="5">
    <location>
        <begin position="244"/>
        <end position="326"/>
    </location>
</feature>
<dbReference type="Gene3D" id="1.10.10.10">
    <property type="entry name" value="Winged helix-like DNA-binding domain superfamily/Winged helix DNA-binding domain"/>
    <property type="match status" value="1"/>
</dbReference>
<dbReference type="Pfam" id="PF02198">
    <property type="entry name" value="SAM_PNT"/>
    <property type="match status" value="1"/>
</dbReference>
<evidence type="ECO:0000256" key="1">
    <source>
        <dbReference type="ARBA" id="ARBA00005562"/>
    </source>
</evidence>
<evidence type="ECO:0000259" key="5">
    <source>
        <dbReference type="PROSITE" id="PS50061"/>
    </source>
</evidence>
<feature type="region of interest" description="Disordered" evidence="4">
    <location>
        <begin position="196"/>
        <end position="237"/>
    </location>
</feature>
<dbReference type="SMART" id="SM00251">
    <property type="entry name" value="SAM_PNT"/>
    <property type="match status" value="1"/>
</dbReference>
<reference evidence="7 8" key="1">
    <citation type="submission" date="2017-12" db="EMBL/GenBank/DDBJ databases">
        <title>Hemimetabolous genomes reveal molecular basis of termite eusociality.</title>
        <authorList>
            <person name="Harrison M.C."/>
            <person name="Jongepier E."/>
            <person name="Robertson H.M."/>
            <person name="Arning N."/>
            <person name="Bitard-Feildel T."/>
            <person name="Chao H."/>
            <person name="Childers C.P."/>
            <person name="Dinh H."/>
            <person name="Doddapaneni H."/>
            <person name="Dugan S."/>
            <person name="Gowin J."/>
            <person name="Greiner C."/>
            <person name="Han Y."/>
            <person name="Hu H."/>
            <person name="Hughes D.S.T."/>
            <person name="Huylmans A.-K."/>
            <person name="Kemena C."/>
            <person name="Kremer L.P.M."/>
            <person name="Lee S.L."/>
            <person name="Lopez-Ezquerra A."/>
            <person name="Mallet L."/>
            <person name="Monroy-Kuhn J.M."/>
            <person name="Moser A."/>
            <person name="Murali S.C."/>
            <person name="Muzny D.M."/>
            <person name="Otani S."/>
            <person name="Piulachs M.-D."/>
            <person name="Poelchau M."/>
            <person name="Qu J."/>
            <person name="Schaub F."/>
            <person name="Wada-Katsumata A."/>
            <person name="Worley K.C."/>
            <person name="Xie Q."/>
            <person name="Ylla G."/>
            <person name="Poulsen M."/>
            <person name="Gibbs R.A."/>
            <person name="Schal C."/>
            <person name="Richards S."/>
            <person name="Belles X."/>
            <person name="Korb J."/>
            <person name="Bornberg-Bauer E."/>
        </authorList>
    </citation>
    <scope>NUCLEOTIDE SEQUENCE [LARGE SCALE GENOMIC DNA]</scope>
    <source>
        <tissue evidence="7">Whole body</tissue>
    </source>
</reference>
<comment type="subcellular location">
    <subcellularLocation>
        <location evidence="3">Nucleus</location>
    </subcellularLocation>
</comment>
<keyword evidence="2 3" id="KW-0238">DNA-binding</keyword>
<dbReference type="InterPro" id="IPR003118">
    <property type="entry name" value="Pointed_dom"/>
</dbReference>
<dbReference type="STRING" id="105785.A0A2J7PCJ6"/>
<dbReference type="PANTHER" id="PTHR11849">
    <property type="entry name" value="ETS"/>
    <property type="match status" value="1"/>
</dbReference>
<dbReference type="GO" id="GO:0043565">
    <property type="term" value="F:sequence-specific DNA binding"/>
    <property type="evidence" value="ECO:0007669"/>
    <property type="project" value="InterPro"/>
</dbReference>
<dbReference type="GO" id="GO:0000981">
    <property type="term" value="F:DNA-binding transcription factor activity, RNA polymerase II-specific"/>
    <property type="evidence" value="ECO:0007669"/>
    <property type="project" value="TreeGrafter"/>
</dbReference>
<dbReference type="PROSITE" id="PS51433">
    <property type="entry name" value="PNT"/>
    <property type="match status" value="1"/>
</dbReference>
<dbReference type="InParanoid" id="A0A2J7PCJ6"/>
<evidence type="ECO:0000256" key="4">
    <source>
        <dbReference type="SAM" id="MobiDB-lite"/>
    </source>
</evidence>
<name>A0A2J7PCJ6_9NEOP</name>